<evidence type="ECO:0000256" key="1">
    <source>
        <dbReference type="ARBA" id="ARBA00010577"/>
    </source>
</evidence>
<feature type="domain" description="FlgD Tudor-like" evidence="7">
    <location>
        <begin position="82"/>
        <end position="215"/>
    </location>
</feature>
<dbReference type="Pfam" id="PF13861">
    <property type="entry name" value="FLgD_tudor"/>
    <property type="match status" value="1"/>
</dbReference>
<accession>A0A2K8KV31</accession>
<dbReference type="KEGG" id="maes:Ga0123461_0110"/>
<dbReference type="AlphaFoldDB" id="A0A2K8KV31"/>
<keyword evidence="3 5" id="KW-1005">Bacterial flagellum biogenesis</keyword>
<dbReference type="Proteomes" id="UP000231701">
    <property type="component" value="Chromosome"/>
</dbReference>
<dbReference type="InterPro" id="IPR005648">
    <property type="entry name" value="FlgD"/>
</dbReference>
<keyword evidence="9" id="KW-1185">Reference proteome</keyword>
<evidence type="ECO:0000313" key="8">
    <source>
        <dbReference type="EMBL" id="ATX78563.1"/>
    </source>
</evidence>
<comment type="function">
    <text evidence="4 5">Required for flagellar hook formation. May act as a scaffolding protein.</text>
</comment>
<dbReference type="Pfam" id="PF13860">
    <property type="entry name" value="FlgD_ig"/>
    <property type="match status" value="1"/>
</dbReference>
<evidence type="ECO:0000256" key="3">
    <source>
        <dbReference type="ARBA" id="ARBA00022795"/>
    </source>
</evidence>
<evidence type="ECO:0000256" key="5">
    <source>
        <dbReference type="RuleBase" id="RU362076"/>
    </source>
</evidence>
<gene>
    <name evidence="8" type="ORF">Ga0123461_0110</name>
</gene>
<dbReference type="EMBL" id="CP018799">
    <property type="protein sequence ID" value="ATX78563.1"/>
    <property type="molecule type" value="Genomic_DNA"/>
</dbReference>
<dbReference type="Gene3D" id="2.60.40.4070">
    <property type="match status" value="1"/>
</dbReference>
<proteinExistence type="inferred from homology"/>
<dbReference type="InterPro" id="IPR025963">
    <property type="entry name" value="FLgD_Tudor"/>
</dbReference>
<name>A0A2K8KV31_MARES</name>
<dbReference type="Gene3D" id="2.30.30.910">
    <property type="match status" value="1"/>
</dbReference>
<dbReference type="GO" id="GO:0044781">
    <property type="term" value="P:bacterial-type flagellum organization"/>
    <property type="evidence" value="ECO:0007669"/>
    <property type="project" value="UniProtKB-UniRule"/>
</dbReference>
<reference evidence="8 9" key="1">
    <citation type="submission" date="2016-12" db="EMBL/GenBank/DDBJ databases">
        <title>Isolation and genomic insights into novel planktonic Zetaproteobacteria from stratified waters of the Chesapeake Bay.</title>
        <authorList>
            <person name="McAllister S.M."/>
            <person name="Kato S."/>
            <person name="Chan C.S."/>
            <person name="Chiu B.K."/>
            <person name="Field E.K."/>
        </authorList>
    </citation>
    <scope>NUCLEOTIDE SEQUENCE [LARGE SCALE GENOMIC DNA]</scope>
    <source>
        <strain evidence="8 9">CP-5</strain>
    </source>
</reference>
<comment type="similarity">
    <text evidence="1 5">Belongs to the FlgD family.</text>
</comment>
<keyword evidence="8" id="KW-0282">Flagellum</keyword>
<feature type="domain" description="FlgD/Vpr Ig-like" evidence="6">
    <location>
        <begin position="100"/>
        <end position="174"/>
    </location>
</feature>
<keyword evidence="8" id="KW-0966">Cell projection</keyword>
<evidence type="ECO:0000313" key="9">
    <source>
        <dbReference type="Proteomes" id="UP000231701"/>
    </source>
</evidence>
<evidence type="ECO:0000259" key="7">
    <source>
        <dbReference type="Pfam" id="PF13861"/>
    </source>
</evidence>
<sequence>MQVGAVQSSQAAPEKSSRNDLGQKDIFLKILVAQMQNQDPLKPQDAAQQSTQLAQFNMVEQQISTNELLTSMLANSQSGNSEMATASSYLGHQVLADSSSFTFDGATPVQFTADLQGAASAADVQIVDSFGKTVRTINSGSLPTGINNLSWDGKTDAGTVARADNYIIKIAATDNTGQPVSAPTSINGLVTAVRLTQEGVNVMIGNTPVSMASIKEIK</sequence>
<dbReference type="RefSeq" id="WP_232710257.1">
    <property type="nucleotide sequence ID" value="NZ_CP018799.1"/>
</dbReference>
<evidence type="ECO:0000256" key="4">
    <source>
        <dbReference type="ARBA" id="ARBA00024746"/>
    </source>
</evidence>
<dbReference type="InterPro" id="IPR025965">
    <property type="entry name" value="FlgD/Vpr_Ig-like"/>
</dbReference>
<organism evidence="8 9">
    <name type="scientific">Mariprofundus aestuarium</name>
    <dbReference type="NCBI Taxonomy" id="1921086"/>
    <lineage>
        <taxon>Bacteria</taxon>
        <taxon>Pseudomonadati</taxon>
        <taxon>Pseudomonadota</taxon>
        <taxon>Candidatius Mariprofundia</taxon>
        <taxon>Mariprofundales</taxon>
        <taxon>Mariprofundaceae</taxon>
        <taxon>Mariprofundus</taxon>
    </lineage>
</organism>
<evidence type="ECO:0000259" key="6">
    <source>
        <dbReference type="Pfam" id="PF13860"/>
    </source>
</evidence>
<dbReference type="Pfam" id="PF03963">
    <property type="entry name" value="FlgD"/>
    <property type="match status" value="1"/>
</dbReference>
<protein>
    <recommendedName>
        <fullName evidence="2 5">Basal-body rod modification protein FlgD</fullName>
    </recommendedName>
</protein>
<evidence type="ECO:0000256" key="2">
    <source>
        <dbReference type="ARBA" id="ARBA00016013"/>
    </source>
</evidence>
<keyword evidence="8" id="KW-0969">Cilium</keyword>